<feature type="domain" description="Hedgehog/Intein (Hint)" evidence="1">
    <location>
        <begin position="25"/>
        <end position="157"/>
    </location>
</feature>
<dbReference type="OrthoDB" id="7685535at2"/>
<dbReference type="STRING" id="569882.SAMN04490248_10951"/>
<gene>
    <name evidence="2" type="ORF">SAMN04490248_10951</name>
</gene>
<dbReference type="SUPFAM" id="SSF51294">
    <property type="entry name" value="Hedgehog/intein (Hint) domain"/>
    <property type="match status" value="1"/>
</dbReference>
<dbReference type="Pfam" id="PF13403">
    <property type="entry name" value="Hint_2"/>
    <property type="match status" value="1"/>
</dbReference>
<evidence type="ECO:0000259" key="1">
    <source>
        <dbReference type="Pfam" id="PF13403"/>
    </source>
</evidence>
<accession>A0A1H8RMZ7</accession>
<sequence>MFGHKEEPQLRQRIAPVPPGLGCGLIEGTQVATEGGWIAAETLRLGDRVLTFDGGLQEVLAVVHEELWCTIGPCPEACWPLLVPAGNIGNRNEILVLPHQGVLIETDRARDRWGDPFAVVPGAALAALPGVERLEPYGVVEVVKPVFAEDQMIFADHGALLFCQSYWGVDVGLVPRVGVPGNYNMLPLDAGLKLVRETGALYHEIARPVAA</sequence>
<protein>
    <submittedName>
        <fullName evidence="2">Hint domain-containing protein</fullName>
    </submittedName>
</protein>
<evidence type="ECO:0000313" key="2">
    <source>
        <dbReference type="EMBL" id="SEO67735.1"/>
    </source>
</evidence>
<dbReference type="InterPro" id="IPR028992">
    <property type="entry name" value="Hedgehog/Intein_dom"/>
</dbReference>
<dbReference type="EMBL" id="FODS01000009">
    <property type="protein sequence ID" value="SEO67735.1"/>
    <property type="molecule type" value="Genomic_DNA"/>
</dbReference>
<evidence type="ECO:0000313" key="3">
    <source>
        <dbReference type="Proteomes" id="UP000198893"/>
    </source>
</evidence>
<name>A0A1H8RMZ7_9RHOB</name>
<proteinExistence type="predicted"/>
<keyword evidence="3" id="KW-1185">Reference proteome</keyword>
<dbReference type="InterPro" id="IPR036844">
    <property type="entry name" value="Hint_dom_sf"/>
</dbReference>
<dbReference type="AlphaFoldDB" id="A0A1H8RMZ7"/>
<reference evidence="2 3" key="1">
    <citation type="submission" date="2016-10" db="EMBL/GenBank/DDBJ databases">
        <authorList>
            <person name="de Groot N.N."/>
        </authorList>
    </citation>
    <scope>NUCLEOTIDE SEQUENCE [LARGE SCALE GENOMIC DNA]</scope>
    <source>
        <strain evidence="2 3">DSM 27842</strain>
    </source>
</reference>
<organism evidence="2 3">
    <name type="scientific">Salinihabitans flavidus</name>
    <dbReference type="NCBI Taxonomy" id="569882"/>
    <lineage>
        <taxon>Bacteria</taxon>
        <taxon>Pseudomonadati</taxon>
        <taxon>Pseudomonadota</taxon>
        <taxon>Alphaproteobacteria</taxon>
        <taxon>Rhodobacterales</taxon>
        <taxon>Roseobacteraceae</taxon>
        <taxon>Salinihabitans</taxon>
    </lineage>
</organism>
<dbReference type="RefSeq" id="WP_093117764.1">
    <property type="nucleotide sequence ID" value="NZ_FODS01000009.1"/>
</dbReference>
<dbReference type="Proteomes" id="UP000198893">
    <property type="component" value="Unassembled WGS sequence"/>
</dbReference>